<gene>
    <name evidence="2" type="ORF">POF50_002215</name>
</gene>
<proteinExistence type="predicted"/>
<accession>A0AA90H0E9</accession>
<sequence length="165" mass="18316">MHVRPLVSYTTFVLVDHDADYSRAASARQPDGTGLVKLWDEGLLLHSHGNDFRPSVVLNSWLQAVPAPDGEWDVSGPHAIRLSSGRLKVRNLLEWDDSEPLSLPTDGGYWIRTARRGQPEEATEYGDFGPEDVLEEWTIDLWPAADGEAPPPAPRRGRLPASARE</sequence>
<evidence type="ECO:0000256" key="1">
    <source>
        <dbReference type="SAM" id="MobiDB-lite"/>
    </source>
</evidence>
<organism evidence="2">
    <name type="scientific">Streptantibioticus silvisoli</name>
    <dbReference type="NCBI Taxonomy" id="2705255"/>
    <lineage>
        <taxon>Bacteria</taxon>
        <taxon>Bacillati</taxon>
        <taxon>Actinomycetota</taxon>
        <taxon>Actinomycetes</taxon>
        <taxon>Kitasatosporales</taxon>
        <taxon>Streptomycetaceae</taxon>
        <taxon>Streptantibioticus</taxon>
    </lineage>
</organism>
<dbReference type="AlphaFoldDB" id="A0AA90H0E9"/>
<feature type="region of interest" description="Disordered" evidence="1">
    <location>
        <begin position="143"/>
        <end position="165"/>
    </location>
</feature>
<name>A0AA90H0E9_9ACTN</name>
<dbReference type="RefSeq" id="WP_282698462.1">
    <property type="nucleotide sequence ID" value="NZ_JABXJJ020000002.1"/>
</dbReference>
<protein>
    <submittedName>
        <fullName evidence="2">Uncharacterized protein</fullName>
    </submittedName>
</protein>
<evidence type="ECO:0000313" key="2">
    <source>
        <dbReference type="EMBL" id="MDI5968170.1"/>
    </source>
</evidence>
<reference evidence="2" key="1">
    <citation type="submission" date="2023-05" db="EMBL/GenBank/DDBJ databases">
        <title>Streptantibioticus silvisoli sp. nov., acidotolerant actinomycetes 1 from pine litter.</title>
        <authorList>
            <person name="Swiecimska M."/>
            <person name="Golinska P."/>
            <person name="Sangal V."/>
            <person name="Wachnowicz B."/>
            <person name="Goodfellow M."/>
        </authorList>
    </citation>
    <scope>NUCLEOTIDE SEQUENCE</scope>
    <source>
        <strain evidence="2">SL13</strain>
    </source>
</reference>
<dbReference type="EMBL" id="JABXJJ020000002">
    <property type="protein sequence ID" value="MDI5968170.1"/>
    <property type="molecule type" value="Genomic_DNA"/>
</dbReference>
<comment type="caution">
    <text evidence="2">The sequence shown here is derived from an EMBL/GenBank/DDBJ whole genome shotgun (WGS) entry which is preliminary data.</text>
</comment>